<evidence type="ECO:0000256" key="2">
    <source>
        <dbReference type="ARBA" id="ARBA00005988"/>
    </source>
</evidence>
<sequence>MARRLPLPIGGVAAAIAAAAVLLLPQAATTTTVAATESTQAAQATFVYRVSGAQASAEKLFSYGFDVMEERDGNDLFVLGTAAEGDRLRQAGFTASTETVMNPPSWAPPKPRTTNAPTAADAGETYYGGYHTVNAQYAHMDQVAQQHPDLATSFTYGQSWLKSKGKAGYDLKGICITKKQAGDCALNPNSAKPRFFLMAQIHAREITTGDVAYRWIDYLVSNYGSNSTITALLNSTEMWVVPIANPDGVDIVQQGGNSPNLQRKNADNSHGSNCGFGGQIGVDLNRNYNTHFGGASTSTDPCNEVYKGPSADSEIENTSLEGLFRNLWPARRTGTGVTDPAPADTKGIMMTMHSDGSVVIFPWDYSSSVHTGNDASLRAIGKQLGSITGYPYGQAGQVLYNASGSTDDWSYDKLGVASFTIEVGDNANRGCSGFLPNYSCQASFFWPKMQPALVYAAQQAAAPYQNH</sequence>
<feature type="domain" description="Peptidase M14" evidence="16">
    <location>
        <begin position="129"/>
        <end position="459"/>
    </location>
</feature>
<evidence type="ECO:0000256" key="5">
    <source>
        <dbReference type="ARBA" id="ARBA00022723"/>
    </source>
</evidence>
<evidence type="ECO:0000256" key="1">
    <source>
        <dbReference type="ARBA" id="ARBA00001947"/>
    </source>
</evidence>
<protein>
    <recommendedName>
        <fullName evidence="13">Zinc carboxypeptidase</fullName>
        <ecNumber evidence="12">3.4.17.18</ecNumber>
    </recommendedName>
</protein>
<gene>
    <name evidence="17" type="ORF">BCF44_111347</name>
</gene>
<keyword evidence="5" id="KW-0479">Metal-binding</keyword>
<evidence type="ECO:0000313" key="17">
    <source>
        <dbReference type="EMBL" id="REH42042.1"/>
    </source>
</evidence>
<keyword evidence="9" id="KW-0482">Metalloprotease</keyword>
<keyword evidence="3 17" id="KW-0121">Carboxypeptidase</keyword>
<dbReference type="SMART" id="SM00631">
    <property type="entry name" value="Zn_pept"/>
    <property type="match status" value="1"/>
</dbReference>
<proteinExistence type="inferred from homology"/>
<comment type="function">
    <text evidence="11">Carboxypeptidase that possesses the specificities of both mammalian Cpase A and B. Thus shows broad substrate specificity, being able to cleave Cbz-Gly-Leu, Cbz-Gly-Val, Cbz-Gly-Phe, Cbz-Gly-Lys and Bz-Gly-Arg in vitro.</text>
</comment>
<accession>A0A3E0HCB4</accession>
<keyword evidence="7" id="KW-0378">Hydrolase</keyword>
<dbReference type="AlphaFoldDB" id="A0A3E0HCB4"/>
<dbReference type="GO" id="GO:0006508">
    <property type="term" value="P:proteolysis"/>
    <property type="evidence" value="ECO:0007669"/>
    <property type="project" value="UniProtKB-KW"/>
</dbReference>
<dbReference type="OrthoDB" id="5240362at2"/>
<dbReference type="RefSeq" id="WP_116178039.1">
    <property type="nucleotide sequence ID" value="NZ_CP144375.1"/>
</dbReference>
<dbReference type="GO" id="GO:0008270">
    <property type="term" value="F:zinc ion binding"/>
    <property type="evidence" value="ECO:0007669"/>
    <property type="project" value="InterPro"/>
</dbReference>
<feature type="chain" id="PRO_5039187501" description="Zinc carboxypeptidase" evidence="15">
    <location>
        <begin position="35"/>
        <end position="467"/>
    </location>
</feature>
<dbReference type="SUPFAM" id="SSF53187">
    <property type="entry name" value="Zn-dependent exopeptidases"/>
    <property type="match status" value="1"/>
</dbReference>
<dbReference type="Pfam" id="PF00246">
    <property type="entry name" value="Peptidase_M14"/>
    <property type="match status" value="1"/>
</dbReference>
<evidence type="ECO:0000256" key="13">
    <source>
        <dbReference type="ARBA" id="ARBA00074273"/>
    </source>
</evidence>
<keyword evidence="18" id="KW-1185">Reference proteome</keyword>
<name>A0A3E0HCB4_9PSEU</name>
<evidence type="ECO:0000256" key="6">
    <source>
        <dbReference type="ARBA" id="ARBA00022729"/>
    </source>
</evidence>
<keyword evidence="6 15" id="KW-0732">Signal</keyword>
<comment type="similarity">
    <text evidence="2 14">Belongs to the peptidase M14 family.</text>
</comment>
<dbReference type="GO" id="GO:0004181">
    <property type="term" value="F:metallocarboxypeptidase activity"/>
    <property type="evidence" value="ECO:0007669"/>
    <property type="project" value="InterPro"/>
</dbReference>
<feature type="signal peptide" evidence="15">
    <location>
        <begin position="1"/>
        <end position="34"/>
    </location>
</feature>
<dbReference type="PANTHER" id="PTHR11705:SF143">
    <property type="entry name" value="SLL0236 PROTEIN"/>
    <property type="match status" value="1"/>
</dbReference>
<evidence type="ECO:0000259" key="16">
    <source>
        <dbReference type="PROSITE" id="PS52035"/>
    </source>
</evidence>
<evidence type="ECO:0000256" key="10">
    <source>
        <dbReference type="ARBA" id="ARBA00050859"/>
    </source>
</evidence>
<evidence type="ECO:0000256" key="14">
    <source>
        <dbReference type="PROSITE-ProRule" id="PRU01379"/>
    </source>
</evidence>
<dbReference type="InterPro" id="IPR000834">
    <property type="entry name" value="Peptidase_M14"/>
</dbReference>
<dbReference type="PROSITE" id="PS52035">
    <property type="entry name" value="PEPTIDASE_M14"/>
    <property type="match status" value="1"/>
</dbReference>
<evidence type="ECO:0000256" key="11">
    <source>
        <dbReference type="ARBA" id="ARBA00055464"/>
    </source>
</evidence>
<feature type="active site" description="Proton donor/acceptor" evidence="14">
    <location>
        <position position="422"/>
    </location>
</feature>
<evidence type="ECO:0000313" key="18">
    <source>
        <dbReference type="Proteomes" id="UP000256269"/>
    </source>
</evidence>
<dbReference type="EMBL" id="QUNO01000011">
    <property type="protein sequence ID" value="REH42042.1"/>
    <property type="molecule type" value="Genomic_DNA"/>
</dbReference>
<evidence type="ECO:0000256" key="12">
    <source>
        <dbReference type="ARBA" id="ARBA00066554"/>
    </source>
</evidence>
<evidence type="ECO:0000256" key="7">
    <source>
        <dbReference type="ARBA" id="ARBA00022801"/>
    </source>
</evidence>
<dbReference type="GO" id="GO:0005615">
    <property type="term" value="C:extracellular space"/>
    <property type="evidence" value="ECO:0007669"/>
    <property type="project" value="TreeGrafter"/>
</dbReference>
<evidence type="ECO:0000256" key="3">
    <source>
        <dbReference type="ARBA" id="ARBA00022645"/>
    </source>
</evidence>
<comment type="catalytic activity">
    <reaction evidence="10">
        <text>Releases a C-terminal residue, which may be hydrophobic or positively charged.</text>
        <dbReference type="EC" id="3.4.17.18"/>
    </reaction>
</comment>
<comment type="cofactor">
    <cofactor evidence="1">
        <name>Zn(2+)</name>
        <dbReference type="ChEBI" id="CHEBI:29105"/>
    </cofactor>
</comment>
<evidence type="ECO:0000256" key="4">
    <source>
        <dbReference type="ARBA" id="ARBA00022670"/>
    </source>
</evidence>
<evidence type="ECO:0000256" key="15">
    <source>
        <dbReference type="SAM" id="SignalP"/>
    </source>
</evidence>
<dbReference type="FunFam" id="3.40.630.10:FF:000084">
    <property type="entry name" value="Carboxypeptidase B2"/>
    <property type="match status" value="1"/>
</dbReference>
<dbReference type="EC" id="3.4.17.18" evidence="12"/>
<organism evidence="17 18">
    <name type="scientific">Kutzneria buriramensis</name>
    <dbReference type="NCBI Taxonomy" id="1045776"/>
    <lineage>
        <taxon>Bacteria</taxon>
        <taxon>Bacillati</taxon>
        <taxon>Actinomycetota</taxon>
        <taxon>Actinomycetes</taxon>
        <taxon>Pseudonocardiales</taxon>
        <taxon>Pseudonocardiaceae</taxon>
        <taxon>Kutzneria</taxon>
    </lineage>
</organism>
<evidence type="ECO:0000256" key="8">
    <source>
        <dbReference type="ARBA" id="ARBA00022833"/>
    </source>
</evidence>
<keyword evidence="8" id="KW-0862">Zinc</keyword>
<keyword evidence="4" id="KW-0645">Protease</keyword>
<dbReference type="Gene3D" id="3.40.630.10">
    <property type="entry name" value="Zn peptidases"/>
    <property type="match status" value="1"/>
</dbReference>
<comment type="caution">
    <text evidence="17">The sequence shown here is derived from an EMBL/GenBank/DDBJ whole genome shotgun (WGS) entry which is preliminary data.</text>
</comment>
<evidence type="ECO:0000256" key="9">
    <source>
        <dbReference type="ARBA" id="ARBA00023049"/>
    </source>
</evidence>
<dbReference type="Proteomes" id="UP000256269">
    <property type="component" value="Unassembled WGS sequence"/>
</dbReference>
<dbReference type="PANTHER" id="PTHR11705">
    <property type="entry name" value="PROTEASE FAMILY M14 CARBOXYPEPTIDASE A,B"/>
    <property type="match status" value="1"/>
</dbReference>
<reference evidence="17 18" key="1">
    <citation type="submission" date="2018-08" db="EMBL/GenBank/DDBJ databases">
        <title>Genomic Encyclopedia of Archaeal and Bacterial Type Strains, Phase II (KMG-II): from individual species to whole genera.</title>
        <authorList>
            <person name="Goeker M."/>
        </authorList>
    </citation>
    <scope>NUCLEOTIDE SEQUENCE [LARGE SCALE GENOMIC DNA]</scope>
    <source>
        <strain evidence="17 18">DSM 45791</strain>
    </source>
</reference>
<dbReference type="PRINTS" id="PR00765">
    <property type="entry name" value="CRBOXYPTASEA"/>
</dbReference>